<evidence type="ECO:0000256" key="1">
    <source>
        <dbReference type="SAM" id="MobiDB-lite"/>
    </source>
</evidence>
<name>A0ABS1NHA8_9ACTN</name>
<comment type="caution">
    <text evidence="2">The sequence shown here is derived from an EMBL/GenBank/DDBJ whole genome shotgun (WGS) entry which is preliminary data.</text>
</comment>
<reference evidence="2 3" key="1">
    <citation type="submission" date="2021-01" db="EMBL/GenBank/DDBJ databases">
        <title>WGS of actinomycetes isolated from Thailand.</title>
        <authorList>
            <person name="Thawai C."/>
        </authorList>
    </citation>
    <scope>NUCLEOTIDE SEQUENCE [LARGE SCALE GENOMIC DNA]</scope>
    <source>
        <strain evidence="2 3">CA1R205</strain>
    </source>
</reference>
<sequence>MPPAKTSYVCLPCRASYKQPRDARHPERRCPRCAEPLIHVGAAFAPPPRRDTEGWRTLSLLLHAGIRFPMGCCGGPGYRPRTMAEVRERMAYARDSGEPLARALVRAEVPWSAPSGRRGRERGRGRGRGRERSR</sequence>
<organism evidence="2 3">
    <name type="scientific">Streptomyces coffeae</name>
    <dbReference type="NCBI Taxonomy" id="621382"/>
    <lineage>
        <taxon>Bacteria</taxon>
        <taxon>Bacillati</taxon>
        <taxon>Actinomycetota</taxon>
        <taxon>Actinomycetes</taxon>
        <taxon>Kitasatosporales</taxon>
        <taxon>Streptomycetaceae</taxon>
        <taxon>Streptomyces</taxon>
    </lineage>
</organism>
<evidence type="ECO:0000313" key="3">
    <source>
        <dbReference type="Proteomes" id="UP000634229"/>
    </source>
</evidence>
<proteinExistence type="predicted"/>
<keyword evidence="3" id="KW-1185">Reference proteome</keyword>
<accession>A0ABS1NHA8</accession>
<feature type="region of interest" description="Disordered" evidence="1">
    <location>
        <begin position="108"/>
        <end position="134"/>
    </location>
</feature>
<dbReference type="RefSeq" id="WP_201876879.1">
    <property type="nucleotide sequence ID" value="NZ_JAERRF010000013.1"/>
</dbReference>
<dbReference type="EMBL" id="JAERRF010000013">
    <property type="protein sequence ID" value="MBL1099468.1"/>
    <property type="molecule type" value="Genomic_DNA"/>
</dbReference>
<protein>
    <submittedName>
        <fullName evidence="2">Deoxyxylulose-5-phosphate synthase</fullName>
    </submittedName>
</protein>
<evidence type="ECO:0000313" key="2">
    <source>
        <dbReference type="EMBL" id="MBL1099468.1"/>
    </source>
</evidence>
<dbReference type="Proteomes" id="UP000634229">
    <property type="component" value="Unassembled WGS sequence"/>
</dbReference>
<feature type="compositionally biased region" description="Basic and acidic residues" evidence="1">
    <location>
        <begin position="122"/>
        <end position="134"/>
    </location>
</feature>
<gene>
    <name evidence="2" type="ORF">JK363_22915</name>
</gene>